<dbReference type="Pfam" id="PF00174">
    <property type="entry name" value="Oxidored_molyb"/>
    <property type="match status" value="1"/>
</dbReference>
<keyword evidence="1" id="KW-1133">Transmembrane helix</keyword>
<keyword evidence="1" id="KW-0472">Membrane</keyword>
<feature type="transmembrane region" description="Helical" evidence="1">
    <location>
        <begin position="163"/>
        <end position="181"/>
    </location>
</feature>
<reference evidence="3 4" key="1">
    <citation type="submission" date="2021-09" db="EMBL/GenBank/DDBJ databases">
        <title>Whole genome sequence of Nocardioides sp. GBK3QG-3.</title>
        <authorList>
            <person name="Tuo L."/>
        </authorList>
    </citation>
    <scope>NUCLEOTIDE SEQUENCE [LARGE SCALE GENOMIC DNA]</scope>
    <source>
        <strain evidence="3 4">GBK3QG-3</strain>
    </source>
</reference>
<dbReference type="Gene3D" id="3.90.420.10">
    <property type="entry name" value="Oxidoreductase, molybdopterin-binding domain"/>
    <property type="match status" value="1"/>
</dbReference>
<evidence type="ECO:0000313" key="3">
    <source>
        <dbReference type="EMBL" id="MBZ5738565.1"/>
    </source>
</evidence>
<keyword evidence="1" id="KW-0812">Transmembrane</keyword>
<comment type="caution">
    <text evidence="3">The sequence shown here is derived from an EMBL/GenBank/DDBJ whole genome shotgun (WGS) entry which is preliminary data.</text>
</comment>
<dbReference type="InterPro" id="IPR000572">
    <property type="entry name" value="OxRdtase_Mopterin-bd_dom"/>
</dbReference>
<dbReference type="Gene3D" id="2.60.40.650">
    <property type="match status" value="1"/>
</dbReference>
<sequence>MRTSRSAWSIAGLVAGYAGLAASYCLAMVVTIHEWPLVAVAEQVIRLTPGGIVERAIGLLGHHDKTVLQLIVLLLVTLLFAWAGLLARRTWWAPTIVFGALAVVGGLAVHATRGTTTVDLLPVALGLATWLVCLSLLTEPLRRHDVAARTEEPLSRDHTRREFLLRGGIMVAGSIALGVVGRTVGRGRRHVEEARRLLRLPGVSAPEVPAGVRVGLPGVTSWATSATDFYRVDTAIVVPTVEPSDWMLRIHGMVDREVVLTYSQLIERQVTQAWVTINCVSNPVGGDLIGNAWWSGVRIADLLAEAGVQEGADAVLQTSDDGWTCGTPLAALTDSRNAMLAVAMNGSPLPIEHGFPVRTIVPGLYGYVSACKWVVEMKVTRFDDIEAFWTKRGWSEMGPVKTASRIDVPEDGGSIAASGGRVGGVAWSQHTGIAGVEVSVDNGPWQAAEIGTVPNADTWVQWAATLDVEPGDHQLQVRALDRTGAQQTGEVQDVLPDGATGWHTIQFTATEEDDSDG</sequence>
<feature type="transmembrane region" description="Helical" evidence="1">
    <location>
        <begin position="7"/>
        <end position="32"/>
    </location>
</feature>
<evidence type="ECO:0000259" key="2">
    <source>
        <dbReference type="Pfam" id="PF00174"/>
    </source>
</evidence>
<name>A0ABS7UC48_9ACTN</name>
<feature type="transmembrane region" description="Helical" evidence="1">
    <location>
        <begin position="92"/>
        <end position="111"/>
    </location>
</feature>
<organism evidence="3 4">
    <name type="scientific">Nocardioides mangrovi</name>
    <dbReference type="NCBI Taxonomy" id="2874580"/>
    <lineage>
        <taxon>Bacteria</taxon>
        <taxon>Bacillati</taxon>
        <taxon>Actinomycetota</taxon>
        <taxon>Actinomycetes</taxon>
        <taxon>Propionibacteriales</taxon>
        <taxon>Nocardioidaceae</taxon>
        <taxon>Nocardioides</taxon>
    </lineage>
</organism>
<feature type="transmembrane region" description="Helical" evidence="1">
    <location>
        <begin position="67"/>
        <end position="85"/>
    </location>
</feature>
<gene>
    <name evidence="3" type="ORF">K8U61_10365</name>
</gene>
<dbReference type="SUPFAM" id="SSF56524">
    <property type="entry name" value="Oxidoreductase molybdopterin-binding domain"/>
    <property type="match status" value="1"/>
</dbReference>
<dbReference type="SUPFAM" id="SSF81296">
    <property type="entry name" value="E set domains"/>
    <property type="match status" value="1"/>
</dbReference>
<accession>A0ABS7UC48</accession>
<evidence type="ECO:0000313" key="4">
    <source>
        <dbReference type="Proteomes" id="UP000780875"/>
    </source>
</evidence>
<dbReference type="PANTHER" id="PTHR19372">
    <property type="entry name" value="SULFITE REDUCTASE"/>
    <property type="match status" value="1"/>
</dbReference>
<protein>
    <submittedName>
        <fullName evidence="3">Molybdopterin-dependent oxidoreductase</fullName>
    </submittedName>
</protein>
<dbReference type="InterPro" id="IPR014756">
    <property type="entry name" value="Ig_E-set"/>
</dbReference>
<dbReference type="InterPro" id="IPR036374">
    <property type="entry name" value="OxRdtase_Mopterin-bd_sf"/>
</dbReference>
<proteinExistence type="predicted"/>
<dbReference type="Proteomes" id="UP000780875">
    <property type="component" value="Unassembled WGS sequence"/>
</dbReference>
<dbReference type="EMBL" id="JAIQZJ010000005">
    <property type="protein sequence ID" value="MBZ5738565.1"/>
    <property type="molecule type" value="Genomic_DNA"/>
</dbReference>
<dbReference type="PANTHER" id="PTHR19372:SF7">
    <property type="entry name" value="SULFITE OXIDASE, MITOCHONDRIAL"/>
    <property type="match status" value="1"/>
</dbReference>
<feature type="transmembrane region" description="Helical" evidence="1">
    <location>
        <begin position="123"/>
        <end position="142"/>
    </location>
</feature>
<feature type="domain" description="Oxidoreductase molybdopterin-binding" evidence="2">
    <location>
        <begin position="237"/>
        <end position="383"/>
    </location>
</feature>
<keyword evidence="4" id="KW-1185">Reference proteome</keyword>
<dbReference type="RefSeq" id="WP_224122936.1">
    <property type="nucleotide sequence ID" value="NZ_JAIQZJ010000005.1"/>
</dbReference>
<evidence type="ECO:0000256" key="1">
    <source>
        <dbReference type="SAM" id="Phobius"/>
    </source>
</evidence>